<gene>
    <name evidence="2" type="ORF">DPMN_061340</name>
</gene>
<protein>
    <submittedName>
        <fullName evidence="2">Uncharacterized protein</fullName>
    </submittedName>
</protein>
<dbReference type="AlphaFoldDB" id="A0A9D4HGU6"/>
<feature type="compositionally biased region" description="Polar residues" evidence="1">
    <location>
        <begin position="102"/>
        <end position="136"/>
    </location>
</feature>
<organism evidence="2 3">
    <name type="scientific">Dreissena polymorpha</name>
    <name type="common">Zebra mussel</name>
    <name type="synonym">Mytilus polymorpha</name>
    <dbReference type="NCBI Taxonomy" id="45954"/>
    <lineage>
        <taxon>Eukaryota</taxon>
        <taxon>Metazoa</taxon>
        <taxon>Spiralia</taxon>
        <taxon>Lophotrochozoa</taxon>
        <taxon>Mollusca</taxon>
        <taxon>Bivalvia</taxon>
        <taxon>Autobranchia</taxon>
        <taxon>Heteroconchia</taxon>
        <taxon>Euheterodonta</taxon>
        <taxon>Imparidentia</taxon>
        <taxon>Neoheterodontei</taxon>
        <taxon>Myida</taxon>
        <taxon>Dreissenoidea</taxon>
        <taxon>Dreissenidae</taxon>
        <taxon>Dreissena</taxon>
    </lineage>
</organism>
<evidence type="ECO:0000313" key="2">
    <source>
        <dbReference type="EMBL" id="KAH3718535.1"/>
    </source>
</evidence>
<evidence type="ECO:0000256" key="1">
    <source>
        <dbReference type="SAM" id="MobiDB-lite"/>
    </source>
</evidence>
<accession>A0A9D4HGU6</accession>
<proteinExistence type="predicted"/>
<dbReference type="Proteomes" id="UP000828390">
    <property type="component" value="Unassembled WGS sequence"/>
</dbReference>
<feature type="region of interest" description="Disordered" evidence="1">
    <location>
        <begin position="98"/>
        <end position="147"/>
    </location>
</feature>
<keyword evidence="3" id="KW-1185">Reference proteome</keyword>
<dbReference type="EMBL" id="JAIWYP010000013">
    <property type="protein sequence ID" value="KAH3718535.1"/>
    <property type="molecule type" value="Genomic_DNA"/>
</dbReference>
<name>A0A9D4HGU6_DREPO</name>
<sequence>MRSGFAQSVLFERNLERENESKTFCEVITATLLINESLTLGDIIGHKKHKASSLKSIQLGGLLITKKDQLPYTADNRTQGMSLNDDLSATTAVIASKDNKNSTKSTVNTRRSSTLLTPERSPMQSKSPQNRSGSSRTDFRESPASVGNIQTPKFAKSAVVIADDFPLKLLQRVSLESDKLPMNITSSPFFDDGVIVLCGTANKKLLLFQDYKQKSDLGFASSPHHIAHIPRYGIAVTFPNRTCIQYIRVTNGILAILKYRLR</sequence>
<reference evidence="2" key="1">
    <citation type="journal article" date="2019" name="bioRxiv">
        <title>The Genome of the Zebra Mussel, Dreissena polymorpha: A Resource for Invasive Species Research.</title>
        <authorList>
            <person name="McCartney M.A."/>
            <person name="Auch B."/>
            <person name="Kono T."/>
            <person name="Mallez S."/>
            <person name="Zhang Y."/>
            <person name="Obille A."/>
            <person name="Becker A."/>
            <person name="Abrahante J.E."/>
            <person name="Garbe J."/>
            <person name="Badalamenti J.P."/>
            <person name="Herman A."/>
            <person name="Mangelson H."/>
            <person name="Liachko I."/>
            <person name="Sullivan S."/>
            <person name="Sone E.D."/>
            <person name="Koren S."/>
            <person name="Silverstein K.A.T."/>
            <person name="Beckman K.B."/>
            <person name="Gohl D.M."/>
        </authorList>
    </citation>
    <scope>NUCLEOTIDE SEQUENCE</scope>
    <source>
        <strain evidence="2">Duluth1</strain>
        <tissue evidence="2">Whole animal</tissue>
    </source>
</reference>
<comment type="caution">
    <text evidence="2">The sequence shown here is derived from an EMBL/GenBank/DDBJ whole genome shotgun (WGS) entry which is preliminary data.</text>
</comment>
<reference evidence="2" key="2">
    <citation type="submission" date="2020-11" db="EMBL/GenBank/DDBJ databases">
        <authorList>
            <person name="McCartney M.A."/>
            <person name="Auch B."/>
            <person name="Kono T."/>
            <person name="Mallez S."/>
            <person name="Becker A."/>
            <person name="Gohl D.M."/>
            <person name="Silverstein K.A.T."/>
            <person name="Koren S."/>
            <person name="Bechman K.B."/>
            <person name="Herman A."/>
            <person name="Abrahante J.E."/>
            <person name="Garbe J."/>
        </authorList>
    </citation>
    <scope>NUCLEOTIDE SEQUENCE</scope>
    <source>
        <strain evidence="2">Duluth1</strain>
        <tissue evidence="2">Whole animal</tissue>
    </source>
</reference>
<evidence type="ECO:0000313" key="3">
    <source>
        <dbReference type="Proteomes" id="UP000828390"/>
    </source>
</evidence>